<dbReference type="Proteomes" id="UP000037392">
    <property type="component" value="Unassembled WGS sequence"/>
</dbReference>
<reference evidence="3 4" key="1">
    <citation type="submission" date="2011-04" db="EMBL/GenBank/DDBJ databases">
        <title>The Genome Sequence of Clostridium citroniae WAL-19142.</title>
        <authorList>
            <consortium name="The Broad Institute Genome Sequencing Platform"/>
            <person name="Earl A."/>
            <person name="Ward D."/>
            <person name="Feldgarden M."/>
            <person name="Gevers D."/>
            <person name="Warren Y.A."/>
            <person name="Tyrrell K.L."/>
            <person name="Citron D.M."/>
            <person name="Goldstein E.J."/>
            <person name="Daigneault M."/>
            <person name="Allen-Vercoe E."/>
            <person name="Young S.K."/>
            <person name="Zeng Q."/>
            <person name="Gargeya S."/>
            <person name="Fitzgerald M."/>
            <person name="Haas B."/>
            <person name="Abouelleil A."/>
            <person name="Alvarado L."/>
            <person name="Arachchi H.M."/>
            <person name="Berlin A."/>
            <person name="Brown A."/>
            <person name="Chapman S.B."/>
            <person name="Chen Z."/>
            <person name="Dunbar C."/>
            <person name="Freedman E."/>
            <person name="Gearin G."/>
            <person name="Gellesch M."/>
            <person name="Goldberg J."/>
            <person name="Griggs A."/>
            <person name="Gujja S."/>
            <person name="Heilman E.R."/>
            <person name="Heiman D."/>
            <person name="Howarth C."/>
            <person name="Larson L."/>
            <person name="Lui A."/>
            <person name="MacDonald P.J."/>
            <person name="Mehta T."/>
            <person name="Montmayeur A."/>
            <person name="Murphy C."/>
            <person name="Neiman D."/>
            <person name="Pearson M."/>
            <person name="Priest M."/>
            <person name="Roberts A."/>
            <person name="Saif S."/>
            <person name="Shea T."/>
            <person name="Shenoy N."/>
            <person name="Sisk P."/>
            <person name="Stolte C."/>
            <person name="Sykes S."/>
            <person name="White J."/>
            <person name="Yandava C."/>
            <person name="Wortman J."/>
            <person name="Nusbaum C."/>
            <person name="Birren B."/>
        </authorList>
    </citation>
    <scope>NUCLEOTIDE SEQUENCE [LARGE SCALE GENOMIC DNA]</scope>
    <source>
        <strain evidence="3 4">WAL-19142</strain>
    </source>
</reference>
<dbReference type="PANTHER" id="PTHR42942">
    <property type="entry name" value="6-O-METHYLGUANINE DNA METHYLTRANSFERASE"/>
    <property type="match status" value="1"/>
</dbReference>
<dbReference type="PATRIC" id="fig|742734.4.peg.4908"/>
<dbReference type="CDD" id="cd06445">
    <property type="entry name" value="ATase"/>
    <property type="match status" value="1"/>
</dbReference>
<dbReference type="EMBL" id="ADLK01000032">
    <property type="protein sequence ID" value="KMW16140.1"/>
    <property type="molecule type" value="Genomic_DNA"/>
</dbReference>
<gene>
    <name evidence="3" type="ORF">HMPREF9470_04578</name>
</gene>
<dbReference type="InterPro" id="IPR036388">
    <property type="entry name" value="WH-like_DNA-bd_sf"/>
</dbReference>
<organism evidence="3 4">
    <name type="scientific">[Clostridium] citroniae WAL-19142</name>
    <dbReference type="NCBI Taxonomy" id="742734"/>
    <lineage>
        <taxon>Bacteria</taxon>
        <taxon>Bacillati</taxon>
        <taxon>Bacillota</taxon>
        <taxon>Clostridia</taxon>
        <taxon>Lachnospirales</taxon>
        <taxon>Lachnospiraceae</taxon>
        <taxon>Enterocloster</taxon>
    </lineage>
</organism>
<evidence type="ECO:0000313" key="3">
    <source>
        <dbReference type="EMBL" id="KMW16140.1"/>
    </source>
</evidence>
<dbReference type="Pfam" id="PF01035">
    <property type="entry name" value="DNA_binding_1"/>
    <property type="match status" value="1"/>
</dbReference>
<evidence type="ECO:0000259" key="2">
    <source>
        <dbReference type="Pfam" id="PF01035"/>
    </source>
</evidence>
<keyword evidence="1" id="KW-0227">DNA damage</keyword>
<evidence type="ECO:0000256" key="1">
    <source>
        <dbReference type="ARBA" id="ARBA00022763"/>
    </source>
</evidence>
<dbReference type="NCBIfam" id="TIGR00589">
    <property type="entry name" value="ogt"/>
    <property type="match status" value="1"/>
</dbReference>
<dbReference type="AlphaFoldDB" id="A0A0J9EKQ0"/>
<name>A0A0J9EKQ0_9FIRM</name>
<dbReference type="InterPro" id="IPR036217">
    <property type="entry name" value="MethylDNA_cys_MeTrfase_DNAb"/>
</dbReference>
<evidence type="ECO:0000313" key="4">
    <source>
        <dbReference type="Proteomes" id="UP000037392"/>
    </source>
</evidence>
<dbReference type="GO" id="GO:0006281">
    <property type="term" value="P:DNA repair"/>
    <property type="evidence" value="ECO:0007669"/>
    <property type="project" value="InterPro"/>
</dbReference>
<protein>
    <recommendedName>
        <fullName evidence="2">Methylated-DNA-[protein]-cysteine S-methyltransferase DNA binding domain-containing protein</fullName>
    </recommendedName>
</protein>
<feature type="domain" description="Methylated-DNA-[protein]-cysteine S-methyltransferase DNA binding" evidence="2">
    <location>
        <begin position="21"/>
        <end position="102"/>
    </location>
</feature>
<dbReference type="PANTHER" id="PTHR42942:SF1">
    <property type="entry name" value="ALKYLTRANSFERASE-LIKE PROTEIN 1"/>
    <property type="match status" value="1"/>
</dbReference>
<dbReference type="InterPro" id="IPR014048">
    <property type="entry name" value="MethylDNA_cys_MeTrfase_DNA-bd"/>
</dbReference>
<sequence>MDRGTGKADPKQKTGSGAAVDFYRRVGVVLRAVPEGRVVTYGQIALLCGRPKNARQVGYALRNDLSGQVPAHRVVNGQGFLSGAASFDYPGLQKQLLMDEGVAVSPDNRVDLKKFGWRNTLKDAMGFLDEFEREKI</sequence>
<dbReference type="SUPFAM" id="SSF46767">
    <property type="entry name" value="Methylated DNA-protein cysteine methyltransferase, C-terminal domain"/>
    <property type="match status" value="1"/>
</dbReference>
<accession>A0A0J9EKQ0</accession>
<proteinExistence type="predicted"/>
<comment type="caution">
    <text evidence="3">The sequence shown here is derived from an EMBL/GenBank/DDBJ whole genome shotgun (WGS) entry which is preliminary data.</text>
</comment>
<dbReference type="InterPro" id="IPR052520">
    <property type="entry name" value="ATL_DNA_repair"/>
</dbReference>
<dbReference type="Gene3D" id="1.10.10.10">
    <property type="entry name" value="Winged helix-like DNA-binding domain superfamily/Winged helix DNA-binding domain"/>
    <property type="match status" value="1"/>
</dbReference>
<dbReference type="GO" id="GO:0003824">
    <property type="term" value="F:catalytic activity"/>
    <property type="evidence" value="ECO:0007669"/>
    <property type="project" value="InterPro"/>
</dbReference>